<evidence type="ECO:0000313" key="4">
    <source>
        <dbReference type="EMBL" id="TWT57655.1"/>
    </source>
</evidence>
<dbReference type="OrthoDB" id="291302at2"/>
<sequence length="346" mass="39307">MDVYKEWLGIPEGARPPDHYELLRVAQFEDDTDKIRAHYKKLNAHVRKYATGQYSVQSQELLNELAKAMLCLTDPGRKRDYDESLGREFEAAVDEFGRQPILDVLVQQGDITREQQREIEEFAERRGLSHRDAAVQMKLVKADKAAQALACQLGYSFVDLEDMLPEDDVLDLVPRAMVKRNSFIPLFVDDGRLLIACVDQPEHEIEEELRIRSGVPIRPVIVTPRSINQAIAQYYAPGMRDEAKLSSESAESSTSSKSKKSGKKASKSSAGKTFSELSPSEKKERRQYGILFMCWSVLIPMLPVIFKFVSPTLALKLAWYPDLVSYILTGLVAPATVFWVTQKYWK</sequence>
<feature type="domain" description="J" evidence="3">
    <location>
        <begin position="18"/>
        <end position="85"/>
    </location>
</feature>
<reference evidence="4 5" key="1">
    <citation type="submission" date="2019-02" db="EMBL/GenBank/DDBJ databases">
        <title>Deep-cultivation of Planctomycetes and their phenomic and genomic characterization uncovers novel biology.</title>
        <authorList>
            <person name="Wiegand S."/>
            <person name="Jogler M."/>
            <person name="Boedeker C."/>
            <person name="Pinto D."/>
            <person name="Vollmers J."/>
            <person name="Rivas-Marin E."/>
            <person name="Kohn T."/>
            <person name="Peeters S.H."/>
            <person name="Heuer A."/>
            <person name="Rast P."/>
            <person name="Oberbeckmann S."/>
            <person name="Bunk B."/>
            <person name="Jeske O."/>
            <person name="Meyerdierks A."/>
            <person name="Storesund J.E."/>
            <person name="Kallscheuer N."/>
            <person name="Luecker S."/>
            <person name="Lage O.M."/>
            <person name="Pohl T."/>
            <person name="Merkel B.J."/>
            <person name="Hornburger P."/>
            <person name="Mueller R.-W."/>
            <person name="Bruemmer F."/>
            <person name="Labrenz M."/>
            <person name="Spormann A.M."/>
            <person name="Op Den Camp H."/>
            <person name="Overmann J."/>
            <person name="Amann R."/>
            <person name="Jetten M.S.M."/>
            <person name="Mascher T."/>
            <person name="Medema M.H."/>
            <person name="Devos D.P."/>
            <person name="Kaster A.-K."/>
            <person name="Ovreas L."/>
            <person name="Rohde M."/>
            <person name="Galperin M.Y."/>
            <person name="Jogler C."/>
        </authorList>
    </citation>
    <scope>NUCLEOTIDE SEQUENCE [LARGE SCALE GENOMIC DNA]</scope>
    <source>
        <strain evidence="4 5">KOR42</strain>
    </source>
</reference>
<dbReference type="RefSeq" id="WP_146507489.1">
    <property type="nucleotide sequence ID" value="NZ_SIHI01000001.1"/>
</dbReference>
<evidence type="ECO:0000313" key="5">
    <source>
        <dbReference type="Proteomes" id="UP000317243"/>
    </source>
</evidence>
<feature type="compositionally biased region" description="Basic residues" evidence="1">
    <location>
        <begin position="257"/>
        <end position="266"/>
    </location>
</feature>
<feature type="transmembrane region" description="Helical" evidence="2">
    <location>
        <begin position="288"/>
        <end position="306"/>
    </location>
</feature>
<dbReference type="InterPro" id="IPR036869">
    <property type="entry name" value="J_dom_sf"/>
</dbReference>
<keyword evidence="2" id="KW-0472">Membrane</keyword>
<keyword evidence="5" id="KW-1185">Reference proteome</keyword>
<dbReference type="InterPro" id="IPR001623">
    <property type="entry name" value="DnaJ_domain"/>
</dbReference>
<dbReference type="InterPro" id="IPR007831">
    <property type="entry name" value="T2SS_GspE_N"/>
</dbReference>
<dbReference type="SUPFAM" id="SSF160246">
    <property type="entry name" value="EspE N-terminal domain-like"/>
    <property type="match status" value="1"/>
</dbReference>
<feature type="region of interest" description="Disordered" evidence="1">
    <location>
        <begin position="245"/>
        <end position="278"/>
    </location>
</feature>
<dbReference type="PROSITE" id="PS50076">
    <property type="entry name" value="DNAJ_2"/>
    <property type="match status" value="1"/>
</dbReference>
<accession>A0A5C5X6A1</accession>
<dbReference type="EMBL" id="SIHI01000001">
    <property type="protein sequence ID" value="TWT57655.1"/>
    <property type="molecule type" value="Genomic_DNA"/>
</dbReference>
<evidence type="ECO:0000256" key="1">
    <source>
        <dbReference type="SAM" id="MobiDB-lite"/>
    </source>
</evidence>
<evidence type="ECO:0000259" key="3">
    <source>
        <dbReference type="PROSITE" id="PS50076"/>
    </source>
</evidence>
<dbReference type="Gene3D" id="1.10.287.110">
    <property type="entry name" value="DnaJ domain"/>
    <property type="match status" value="1"/>
</dbReference>
<gene>
    <name evidence="4" type="ORF">KOR42_10170</name>
</gene>
<dbReference type="Pfam" id="PF05157">
    <property type="entry name" value="MshEN"/>
    <property type="match status" value="1"/>
</dbReference>
<keyword evidence="2" id="KW-1133">Transmembrane helix</keyword>
<keyword evidence="2" id="KW-0812">Transmembrane</keyword>
<dbReference type="Gene3D" id="3.30.300.160">
    <property type="entry name" value="Type II secretion system, protein E, N-terminal domain"/>
    <property type="match status" value="1"/>
</dbReference>
<dbReference type="AlphaFoldDB" id="A0A5C5X6A1"/>
<dbReference type="InterPro" id="IPR037257">
    <property type="entry name" value="T2SS_E_N_sf"/>
</dbReference>
<feature type="compositionally biased region" description="Low complexity" evidence="1">
    <location>
        <begin position="246"/>
        <end position="256"/>
    </location>
</feature>
<name>A0A5C5X6A1_9PLAN</name>
<comment type="caution">
    <text evidence="4">The sequence shown here is derived from an EMBL/GenBank/DDBJ whole genome shotgun (WGS) entry which is preliminary data.</text>
</comment>
<feature type="transmembrane region" description="Helical" evidence="2">
    <location>
        <begin position="318"/>
        <end position="340"/>
    </location>
</feature>
<proteinExistence type="predicted"/>
<protein>
    <submittedName>
        <fullName evidence="4">Bacteriophage N4 adsorption protein B</fullName>
    </submittedName>
</protein>
<organism evidence="4 5">
    <name type="scientific">Thalassoglobus neptunius</name>
    <dbReference type="NCBI Taxonomy" id="1938619"/>
    <lineage>
        <taxon>Bacteria</taxon>
        <taxon>Pseudomonadati</taxon>
        <taxon>Planctomycetota</taxon>
        <taxon>Planctomycetia</taxon>
        <taxon>Planctomycetales</taxon>
        <taxon>Planctomycetaceae</taxon>
        <taxon>Thalassoglobus</taxon>
    </lineage>
</organism>
<dbReference type="SUPFAM" id="SSF46565">
    <property type="entry name" value="Chaperone J-domain"/>
    <property type="match status" value="1"/>
</dbReference>
<evidence type="ECO:0000256" key="2">
    <source>
        <dbReference type="SAM" id="Phobius"/>
    </source>
</evidence>
<dbReference type="Proteomes" id="UP000317243">
    <property type="component" value="Unassembled WGS sequence"/>
</dbReference>